<dbReference type="EMBL" id="KV875098">
    <property type="protein sequence ID" value="OIW28846.1"/>
    <property type="molecule type" value="Genomic_DNA"/>
</dbReference>
<evidence type="ECO:0000256" key="1">
    <source>
        <dbReference type="SAM" id="SignalP"/>
    </source>
</evidence>
<sequence>MAGVRVLETLVVIMVIRILDSGGCSTFMLLTTDEHTPEPGLSASSHRVELERSWILGSSISRQSDTRFPLLEAAGFVPELRVPASAGSCPSQHAPRSYRAHPIPISKDHEATPEDVLALSVYGLFVLHVDVIEDNNTGDGKYCFVEFQSVQDVEYTLGNKGWILPNIARGFNLTPSKEDDFGYNRWAST</sequence>
<gene>
    <name evidence="2" type="ORF">CONLIGDRAFT_670597</name>
</gene>
<name>A0A1J7IMY7_9PEZI</name>
<dbReference type="AlphaFoldDB" id="A0A1J7IMY7"/>
<feature type="chain" id="PRO_5012543467" description="RRM domain-containing protein" evidence="1">
    <location>
        <begin position="25"/>
        <end position="189"/>
    </location>
</feature>
<reference evidence="2 3" key="1">
    <citation type="submission" date="2016-10" db="EMBL/GenBank/DDBJ databases">
        <title>Draft genome sequence of Coniochaeta ligniaria NRRL30616, a lignocellulolytic fungus for bioabatement of inhibitors in plant biomass hydrolysates.</title>
        <authorList>
            <consortium name="DOE Joint Genome Institute"/>
            <person name="Jimenez D.J."/>
            <person name="Hector R.E."/>
            <person name="Riley R."/>
            <person name="Sun H."/>
            <person name="Grigoriev I.V."/>
            <person name="Van Elsas J.D."/>
            <person name="Nichols N.N."/>
        </authorList>
    </citation>
    <scope>NUCLEOTIDE SEQUENCE [LARGE SCALE GENOMIC DNA]</scope>
    <source>
        <strain evidence="2 3">NRRL 30616</strain>
    </source>
</reference>
<keyword evidence="3" id="KW-1185">Reference proteome</keyword>
<evidence type="ECO:0008006" key="4">
    <source>
        <dbReference type="Google" id="ProtNLM"/>
    </source>
</evidence>
<organism evidence="2 3">
    <name type="scientific">Coniochaeta ligniaria NRRL 30616</name>
    <dbReference type="NCBI Taxonomy" id="1408157"/>
    <lineage>
        <taxon>Eukaryota</taxon>
        <taxon>Fungi</taxon>
        <taxon>Dikarya</taxon>
        <taxon>Ascomycota</taxon>
        <taxon>Pezizomycotina</taxon>
        <taxon>Sordariomycetes</taxon>
        <taxon>Sordariomycetidae</taxon>
        <taxon>Coniochaetales</taxon>
        <taxon>Coniochaetaceae</taxon>
        <taxon>Coniochaeta</taxon>
    </lineage>
</organism>
<protein>
    <recommendedName>
        <fullName evidence="4">RRM domain-containing protein</fullName>
    </recommendedName>
</protein>
<evidence type="ECO:0000313" key="2">
    <source>
        <dbReference type="EMBL" id="OIW28846.1"/>
    </source>
</evidence>
<dbReference type="InParanoid" id="A0A1J7IMY7"/>
<keyword evidence="1" id="KW-0732">Signal</keyword>
<dbReference type="Proteomes" id="UP000182658">
    <property type="component" value="Unassembled WGS sequence"/>
</dbReference>
<accession>A0A1J7IMY7</accession>
<feature type="signal peptide" evidence="1">
    <location>
        <begin position="1"/>
        <end position="24"/>
    </location>
</feature>
<proteinExistence type="predicted"/>
<evidence type="ECO:0000313" key="3">
    <source>
        <dbReference type="Proteomes" id="UP000182658"/>
    </source>
</evidence>